<feature type="region of interest" description="Disordered" evidence="1">
    <location>
        <begin position="901"/>
        <end position="943"/>
    </location>
</feature>
<protein>
    <recommendedName>
        <fullName evidence="4">OTU domain-containing protein</fullName>
    </recommendedName>
</protein>
<comment type="caution">
    <text evidence="2">The sequence shown here is derived from an EMBL/GenBank/DDBJ whole genome shotgun (WGS) entry which is preliminary data.</text>
</comment>
<accession>A0A6A3W3T4</accession>
<organism evidence="2 3">
    <name type="scientific">Phytophthora fragariae</name>
    <dbReference type="NCBI Taxonomy" id="53985"/>
    <lineage>
        <taxon>Eukaryota</taxon>
        <taxon>Sar</taxon>
        <taxon>Stramenopiles</taxon>
        <taxon>Oomycota</taxon>
        <taxon>Peronosporomycetes</taxon>
        <taxon>Peronosporales</taxon>
        <taxon>Peronosporaceae</taxon>
        <taxon>Phytophthora</taxon>
    </lineage>
</organism>
<feature type="non-terminal residue" evidence="2">
    <location>
        <position position="1"/>
    </location>
</feature>
<dbReference type="AlphaFoldDB" id="A0A6A3W3T4"/>
<gene>
    <name evidence="2" type="ORF">PF005_g26495</name>
</gene>
<sequence>LLSHPTTFTKPKEDSPGGGEAPGPPPPAVIDLCSQSQSEEDSYMPEQVAGVKRRPEAEAETPESDEENQSIQNEAKQATVPSVAAQDSHAKDQTDPSPMTVSAAIERKKQEKATNNNDDSPPQFDDNEDTILTFAEMFNFLHGEMEDLDIDKAMEVDSATEYMQSMFAQVFTSHPAEQLEEGKCHYPQLDAAELDVLLRLFIQDRKVGRADPRKWKGRLYDITRAIYKSRRSLIDIAEHRITTAQVTGQSLTNMWVIRAATTASENVDQDVDMTEDTTSSFRFHRATYSPEDIEELRRLCETAYGFPTHLRKPTNKETKIIKGLVEGTILCSRLPDFLKRICSNEALRKIQNTIHAQVEGDLLIKLQPEFPVYPDFQTKARLIGNITMGLENGRHDKQKVIELLQNAKQVYYDRKVHAVHIIFWTREMAAKWSHEVKTLPFRNRTFPLINEHPDDTYTSSPGTVNSAEVWKRQEPVTLVEHSPAEENRINYSLKSQQMDKVQRLIMKQVTSKRVQCPSENLDRITNLDVSKLPVGKGKGGLILKQCGLEEVQALPYGNCQYYSIAMALLNRECNQPGEAKILETLTSKLKKGIAAAANHFFAEEFPHRSRMRMLEVQNDEKVKLTPSQSAEALQHHFKDISGSKSHPDSCIDRRNWGSTTTLRKLAKILHRNIYVVEASSGMGTANFSLFTAGERVCNGMKFMTAKERIFTPSEITDWIKLLKDECTEKASTEGPPLVITFRSNHYNWLRFAVEEKSSTSVSINANNNTPDNAMDFDEDFMMEDTEEATDVQTKVATQAELPPKETQPVIIQQTIPPAQSTGTKLRSLAEQEEFDEIERFGGARKEELTVFSTTGINALIPAYRQPLRDMDMSDDAEVLQWCLQYDISKDVLGEWQRELRSRESQETYTPSSSTPTPQSDSQCSAEGVEQHGVGRFKGDTDIPTGIRQQMKQLRSQWNQMRSEWESKSSTPFPAMPSTPGKWHEAILAAPTVLRSLLQKHASPEFILSDMTEAHFDTWTKKERFDCLIQSLEHYAGELGPTNPKTADWVSKCIREFQQQANSDMEALNLFPVAMWKTLKLQDFGNSQFLRLCRKSERITLARMIITATVYIVEIQVIVQNDSTRTPQTTLDKLTILFELLEKKPKIHALICQADSTGLWAKLETMLAGMDLYEEPDEESYAGSESPAF</sequence>
<evidence type="ECO:0000313" key="2">
    <source>
        <dbReference type="EMBL" id="KAE9172919.1"/>
    </source>
</evidence>
<name>A0A6A3W3T4_9STRA</name>
<keyword evidence="3" id="KW-1185">Reference proteome</keyword>
<feature type="compositionally biased region" description="Low complexity" evidence="1">
    <location>
        <begin position="906"/>
        <end position="924"/>
    </location>
</feature>
<proteinExistence type="predicted"/>
<dbReference type="Proteomes" id="UP000433483">
    <property type="component" value="Unassembled WGS sequence"/>
</dbReference>
<evidence type="ECO:0000313" key="3">
    <source>
        <dbReference type="Proteomes" id="UP000433483"/>
    </source>
</evidence>
<dbReference type="OrthoDB" id="128868at2759"/>
<reference evidence="2 3" key="1">
    <citation type="submission" date="2018-08" db="EMBL/GenBank/DDBJ databases">
        <title>Genomic investigation of the strawberry pathogen Phytophthora fragariae indicates pathogenicity is determined by transcriptional variation in three key races.</title>
        <authorList>
            <person name="Adams T.M."/>
            <person name="Armitage A.D."/>
            <person name="Sobczyk M.K."/>
            <person name="Bates H.J."/>
            <person name="Dunwell J.M."/>
            <person name="Nellist C.F."/>
            <person name="Harrison R.J."/>
        </authorList>
    </citation>
    <scope>NUCLEOTIDE SEQUENCE [LARGE SCALE GENOMIC DNA]</scope>
    <source>
        <strain evidence="2 3">NOV-27</strain>
    </source>
</reference>
<feature type="compositionally biased region" description="Polar residues" evidence="1">
    <location>
        <begin position="69"/>
        <end position="80"/>
    </location>
</feature>
<evidence type="ECO:0000256" key="1">
    <source>
        <dbReference type="SAM" id="MobiDB-lite"/>
    </source>
</evidence>
<dbReference type="EMBL" id="QXGB01003078">
    <property type="protein sequence ID" value="KAE9172919.1"/>
    <property type="molecule type" value="Genomic_DNA"/>
</dbReference>
<feature type="region of interest" description="Disordered" evidence="1">
    <location>
        <begin position="1"/>
        <end position="127"/>
    </location>
</feature>
<feature type="compositionally biased region" description="Acidic residues" evidence="1">
    <location>
        <begin position="58"/>
        <end position="68"/>
    </location>
</feature>
<evidence type="ECO:0008006" key="4">
    <source>
        <dbReference type="Google" id="ProtNLM"/>
    </source>
</evidence>